<dbReference type="InterPro" id="IPR041205">
    <property type="entry name" value="ScsC_N"/>
</dbReference>
<evidence type="ECO:0000256" key="3">
    <source>
        <dbReference type="ARBA" id="ARBA00023157"/>
    </source>
</evidence>
<evidence type="ECO:0000256" key="5">
    <source>
        <dbReference type="SAM" id="SignalP"/>
    </source>
</evidence>
<protein>
    <submittedName>
        <fullName evidence="7">Outer membrane protein</fullName>
    </submittedName>
</protein>
<dbReference type="InterPro" id="IPR036249">
    <property type="entry name" value="Thioredoxin-like_sf"/>
</dbReference>
<dbReference type="PANTHER" id="PTHR13887">
    <property type="entry name" value="GLUTATHIONE S-TRANSFERASE KAPPA"/>
    <property type="match status" value="1"/>
</dbReference>
<keyword evidence="3" id="KW-1015">Disulfide bond</keyword>
<dbReference type="PROSITE" id="PS51352">
    <property type="entry name" value="THIOREDOXIN_2"/>
    <property type="match status" value="1"/>
</dbReference>
<dbReference type="SUPFAM" id="SSF52833">
    <property type="entry name" value="Thioredoxin-like"/>
    <property type="match status" value="1"/>
</dbReference>
<accession>A0A060QBZ8</accession>
<evidence type="ECO:0000313" key="7">
    <source>
        <dbReference type="EMBL" id="CDG38659.1"/>
    </source>
</evidence>
<dbReference type="CDD" id="cd03023">
    <property type="entry name" value="DsbA_Com1_like"/>
    <property type="match status" value="1"/>
</dbReference>
<evidence type="ECO:0000259" key="6">
    <source>
        <dbReference type="PROSITE" id="PS51352"/>
    </source>
</evidence>
<dbReference type="PANTHER" id="PTHR13887:SF14">
    <property type="entry name" value="DISULFIDE BOND FORMATION PROTEIN D"/>
    <property type="match status" value="1"/>
</dbReference>
<keyword evidence="1 5" id="KW-0732">Signal</keyword>
<keyword evidence="4" id="KW-0676">Redox-active center</keyword>
<comment type="caution">
    <text evidence="7">The sequence shown here is derived from an EMBL/GenBank/DDBJ whole genome shotgun (WGS) entry which is preliminary data.</text>
</comment>
<dbReference type="Pfam" id="PF01323">
    <property type="entry name" value="DSBA"/>
    <property type="match status" value="1"/>
</dbReference>
<organism evidence="7 8">
    <name type="scientific">Asaia bogorensis</name>
    <dbReference type="NCBI Taxonomy" id="91915"/>
    <lineage>
        <taxon>Bacteria</taxon>
        <taxon>Pseudomonadati</taxon>
        <taxon>Pseudomonadota</taxon>
        <taxon>Alphaproteobacteria</taxon>
        <taxon>Acetobacterales</taxon>
        <taxon>Acetobacteraceae</taxon>
        <taxon>Asaia</taxon>
    </lineage>
</organism>
<feature type="signal peptide" evidence="5">
    <location>
        <begin position="1"/>
        <end position="28"/>
    </location>
</feature>
<reference evidence="7 8" key="2">
    <citation type="journal article" date="2014" name="PLoS ONE">
        <title>Evolution of mitochondria reconstructed from the energy metabolism of living bacteria.</title>
        <authorList>
            <person name="Degli Esposti M."/>
            <person name="Chouaia B."/>
            <person name="Comandatore F."/>
            <person name="Crotti E."/>
            <person name="Sassera D."/>
            <person name="Lievens P.M."/>
            <person name="Daffonchio D."/>
            <person name="Bandi C."/>
        </authorList>
    </citation>
    <scope>NUCLEOTIDE SEQUENCE [LARGE SCALE GENOMIC DNA]</scope>
    <source>
        <strain evidence="7 8">SF2.1</strain>
    </source>
</reference>
<dbReference type="Proteomes" id="UP000027583">
    <property type="component" value="Unassembled WGS sequence"/>
</dbReference>
<dbReference type="EMBL" id="CBLX010000004">
    <property type="protein sequence ID" value="CDG38659.1"/>
    <property type="molecule type" value="Genomic_DNA"/>
</dbReference>
<keyword evidence="2" id="KW-0560">Oxidoreductase</keyword>
<evidence type="ECO:0000313" key="8">
    <source>
        <dbReference type="Proteomes" id="UP000027583"/>
    </source>
</evidence>
<gene>
    <name evidence="7" type="ORF">ASAP_0614</name>
</gene>
<sequence>MTRPTRARLAGTFLALGLTVSTAAPALAAPNTASAAAESSFSPAQRAEIVTILRDALKNDPSILSDAIVALRQGAQQKAADDALTHVRSDRERLQKGPDYTVRGNPQGDLTIVEFLDPRCGYCRSMVPVVDALLKSDSKLRLVEKLVPVLSEKSVLDTQAIFAAALQGGYEKMKRALMQDTTPPTLDRIRQLATANGLNADKLVTDMHASNVAAQINENLAEARLIGLDGTPTFVFGTSAIIPGAISAEEMREQIKTARKDAH</sequence>
<dbReference type="InterPro" id="IPR001853">
    <property type="entry name" value="DSBA-like_thioredoxin_dom"/>
</dbReference>
<name>A0A060QBZ8_9PROT</name>
<dbReference type="Gene3D" id="3.40.30.10">
    <property type="entry name" value="Glutaredoxin"/>
    <property type="match status" value="1"/>
</dbReference>
<dbReference type="RefSeq" id="WP_081866725.1">
    <property type="nucleotide sequence ID" value="NZ_CBLX010000004.1"/>
</dbReference>
<feature type="domain" description="Thioredoxin" evidence="6">
    <location>
        <begin position="18"/>
        <end position="260"/>
    </location>
</feature>
<evidence type="ECO:0000256" key="4">
    <source>
        <dbReference type="ARBA" id="ARBA00023284"/>
    </source>
</evidence>
<dbReference type="GO" id="GO:0016491">
    <property type="term" value="F:oxidoreductase activity"/>
    <property type="evidence" value="ECO:0007669"/>
    <property type="project" value="UniProtKB-KW"/>
</dbReference>
<evidence type="ECO:0000256" key="2">
    <source>
        <dbReference type="ARBA" id="ARBA00023002"/>
    </source>
</evidence>
<reference evidence="7 8" key="1">
    <citation type="journal article" date="2014" name="Genome Biol. Evol.">
        <title>Acetic acid bacteria genomes reveal functional traits for adaptation to life in insect guts.</title>
        <authorList>
            <person name="Chouaia B."/>
            <person name="Gaiarsa S."/>
            <person name="Crotti E."/>
            <person name="Comandatore F."/>
            <person name="Degli Esposti M."/>
            <person name="Ricci I."/>
            <person name="Alma A."/>
            <person name="Favia G."/>
            <person name="Bandi C."/>
            <person name="Daffonchio D."/>
        </authorList>
    </citation>
    <scope>NUCLEOTIDE SEQUENCE [LARGE SCALE GENOMIC DNA]</scope>
    <source>
        <strain evidence="7 8">SF2.1</strain>
    </source>
</reference>
<dbReference type="AlphaFoldDB" id="A0A060QBZ8"/>
<dbReference type="Pfam" id="PF18312">
    <property type="entry name" value="ScsC_N"/>
    <property type="match status" value="1"/>
</dbReference>
<proteinExistence type="predicted"/>
<dbReference type="InterPro" id="IPR013766">
    <property type="entry name" value="Thioredoxin_domain"/>
</dbReference>
<evidence type="ECO:0000256" key="1">
    <source>
        <dbReference type="ARBA" id="ARBA00022729"/>
    </source>
</evidence>
<feature type="chain" id="PRO_5001585415" evidence="5">
    <location>
        <begin position="29"/>
        <end position="263"/>
    </location>
</feature>
<dbReference type="eggNOG" id="COG1651">
    <property type="taxonomic scope" value="Bacteria"/>
</dbReference>